<keyword evidence="11" id="KW-0539">Nucleus</keyword>
<evidence type="ECO:0000256" key="3">
    <source>
        <dbReference type="ARBA" id="ARBA00006914"/>
    </source>
</evidence>
<evidence type="ECO:0000256" key="5">
    <source>
        <dbReference type="ARBA" id="ARBA00022618"/>
    </source>
</evidence>
<dbReference type="Gene3D" id="1.10.8.60">
    <property type="match status" value="1"/>
</dbReference>
<comment type="caution">
    <text evidence="16">The sequence shown here is derived from an EMBL/GenBank/DDBJ whole genome shotgun (WGS) entry which is preliminary data.</text>
</comment>
<sequence>MHWTPEHAQKPEQYLDISFTTSSPAPKPGDNNLSQQRHQYVWANDDISALSASNLLKRFAEKYSGLVNSSCERPELNAYAEASFGPVHEQKNENDTWQMSLSVDDAYSVNPIHEGLPGSRTGTNSTLQPVDGGVGIGGSSVVTNSHSESRYPRHVCGPTTLPSHQSSLVPVGTAPEYSSAYNGTNLPSGYYSQTSLAAPSSYSSPLTSSSLLQPVHPTPTIVPSYRSTLAGVSPLHTYPSNSYPCQSSVGPGYAGAHLPSSYVPSGIPAPFPLPPSARPSTVSGYDYQSHKVTPDSVSPVNNGSRKAPAAKEPESTGRFRRYSYGQQRTTSGSYQLPADVVPDDPKGNGFGRNDEALPVELKGKQGVVDDLIGKYIGQGRKGMMPLPYCHDKHALQSRSTEAVVKFTPALINREMAEDRGLIFSHQLQLQRAEPVLASSGLEEQLKNLDSQLLNLVTNEIVDCGPPVHWGDVAGLDTAKAVIEEHVLWPLMRPGAYSGGNGPPKSILLFGPRGGRKTMLTRCIASCLGATFLKVSGSAFISKWKGDGEMILQTMFLIARSRQPSVIFINELDAMLSNTAGEESSHLSSIKAKLLSHVEGVMNSSSDHIIVIGGTRHPDDIEETIHRYFVKRLYISPPDNIARHQILICGLSQQDHCLSDGEISSIVEHTEGYSGSDLIQLCQQAALGPGHGLTAPLQPTTYKDFENALCKVQPSVSQKELKLYMEWSRLFGTGV</sequence>
<keyword evidence="7" id="KW-0547">Nucleotide-binding</keyword>
<dbReference type="GO" id="GO:0005524">
    <property type="term" value="F:ATP binding"/>
    <property type="evidence" value="ECO:0007669"/>
    <property type="project" value="UniProtKB-KW"/>
</dbReference>
<feature type="region of interest" description="Disordered" evidence="14">
    <location>
        <begin position="1"/>
        <end position="37"/>
    </location>
</feature>
<dbReference type="InterPro" id="IPR050304">
    <property type="entry name" value="MT-severing_AAA_ATPase"/>
</dbReference>
<evidence type="ECO:0000256" key="6">
    <source>
        <dbReference type="ARBA" id="ARBA00022701"/>
    </source>
</evidence>
<proteinExistence type="inferred from homology"/>
<dbReference type="Pfam" id="PF00004">
    <property type="entry name" value="AAA"/>
    <property type="match status" value="1"/>
</dbReference>
<comment type="similarity">
    <text evidence="3">Belongs to the AAA ATPase family.</text>
</comment>
<comment type="subcellular location">
    <subcellularLocation>
        <location evidence="2">Cytoplasm</location>
        <location evidence="2">Cytoskeleton</location>
        <location evidence="2">Microtubule organizing center</location>
        <location evidence="2">Centrosome</location>
    </subcellularLocation>
    <subcellularLocation>
        <location evidence="1">Nucleus matrix</location>
    </subcellularLocation>
</comment>
<dbReference type="FunFam" id="1.10.8.60:FF:000022">
    <property type="entry name" value="Fidgetin like 1"/>
    <property type="match status" value="1"/>
</dbReference>
<dbReference type="InterPro" id="IPR003593">
    <property type="entry name" value="AAA+_ATPase"/>
</dbReference>
<dbReference type="InterPro" id="IPR003959">
    <property type="entry name" value="ATPase_AAA_core"/>
</dbReference>
<dbReference type="GO" id="GO:0005874">
    <property type="term" value="C:microtubule"/>
    <property type="evidence" value="ECO:0007669"/>
    <property type="project" value="UniProtKB-KW"/>
</dbReference>
<keyword evidence="5" id="KW-0132">Cell division</keyword>
<name>A0A401RLK3_CHIPU</name>
<dbReference type="GO" id="GO:0051301">
    <property type="term" value="P:cell division"/>
    <property type="evidence" value="ECO:0007669"/>
    <property type="project" value="UniProtKB-KW"/>
</dbReference>
<dbReference type="EMBL" id="BEZZ01004715">
    <property type="protein sequence ID" value="GCC18999.1"/>
    <property type="molecule type" value="Genomic_DNA"/>
</dbReference>
<evidence type="ECO:0000256" key="11">
    <source>
        <dbReference type="ARBA" id="ARBA00023242"/>
    </source>
</evidence>
<dbReference type="FunFam" id="3.40.50.300:FF:000495">
    <property type="entry name" value="Fidgetin like 2"/>
    <property type="match status" value="1"/>
</dbReference>
<feature type="compositionally biased region" description="Polar residues" evidence="14">
    <location>
        <begin position="295"/>
        <end position="304"/>
    </location>
</feature>
<keyword evidence="9" id="KW-0067">ATP-binding</keyword>
<dbReference type="GO" id="GO:0016887">
    <property type="term" value="F:ATP hydrolysis activity"/>
    <property type="evidence" value="ECO:0007669"/>
    <property type="project" value="InterPro"/>
</dbReference>
<evidence type="ECO:0000256" key="4">
    <source>
        <dbReference type="ARBA" id="ARBA00022490"/>
    </source>
</evidence>
<evidence type="ECO:0000313" key="16">
    <source>
        <dbReference type="EMBL" id="GCC18999.1"/>
    </source>
</evidence>
<evidence type="ECO:0000256" key="10">
    <source>
        <dbReference type="ARBA" id="ARBA00023212"/>
    </source>
</evidence>
<evidence type="ECO:0000259" key="15">
    <source>
        <dbReference type="SMART" id="SM00382"/>
    </source>
</evidence>
<dbReference type="InterPro" id="IPR027417">
    <property type="entry name" value="P-loop_NTPase"/>
</dbReference>
<dbReference type="OMA" id="NAFCKIR"/>
<evidence type="ECO:0000256" key="13">
    <source>
        <dbReference type="ARBA" id="ARBA00071323"/>
    </source>
</evidence>
<dbReference type="PANTHER" id="PTHR23074:SF33">
    <property type="entry name" value="FIDGETIN-LIKE PROTEIN 2"/>
    <property type="match status" value="1"/>
</dbReference>
<dbReference type="OrthoDB" id="8803010at2759"/>
<keyword evidence="17" id="KW-1185">Reference proteome</keyword>
<feature type="region of interest" description="Disordered" evidence="14">
    <location>
        <begin position="274"/>
        <end position="340"/>
    </location>
</feature>
<dbReference type="GO" id="GO:0016363">
    <property type="term" value="C:nuclear matrix"/>
    <property type="evidence" value="ECO:0007669"/>
    <property type="project" value="UniProtKB-SubCell"/>
</dbReference>
<dbReference type="SUPFAM" id="SSF52540">
    <property type="entry name" value="P-loop containing nucleoside triphosphate hydrolases"/>
    <property type="match status" value="1"/>
</dbReference>
<keyword evidence="4" id="KW-0963">Cytoplasm</keyword>
<dbReference type="Pfam" id="PF09336">
    <property type="entry name" value="Vps4_C"/>
    <property type="match status" value="1"/>
</dbReference>
<dbReference type="GO" id="GO:0005813">
    <property type="term" value="C:centrosome"/>
    <property type="evidence" value="ECO:0007669"/>
    <property type="project" value="UniProtKB-SubCell"/>
</dbReference>
<evidence type="ECO:0000256" key="9">
    <source>
        <dbReference type="ARBA" id="ARBA00022840"/>
    </source>
</evidence>
<keyword evidence="12" id="KW-0131">Cell cycle</keyword>
<evidence type="ECO:0000256" key="8">
    <source>
        <dbReference type="ARBA" id="ARBA00022776"/>
    </source>
</evidence>
<evidence type="ECO:0000313" key="17">
    <source>
        <dbReference type="Proteomes" id="UP000287033"/>
    </source>
</evidence>
<gene>
    <name evidence="16" type="ORF">chiPu_0021750</name>
</gene>
<dbReference type="PANTHER" id="PTHR23074">
    <property type="entry name" value="AAA DOMAIN-CONTAINING"/>
    <property type="match status" value="1"/>
</dbReference>
<feature type="compositionally biased region" description="Polar residues" evidence="14">
    <location>
        <begin position="324"/>
        <end position="334"/>
    </location>
</feature>
<keyword evidence="8" id="KW-0498">Mitosis</keyword>
<dbReference type="SMART" id="SM00382">
    <property type="entry name" value="AAA"/>
    <property type="match status" value="1"/>
</dbReference>
<accession>A0A401RLK3</accession>
<dbReference type="Proteomes" id="UP000287033">
    <property type="component" value="Unassembled WGS sequence"/>
</dbReference>
<evidence type="ECO:0000256" key="2">
    <source>
        <dbReference type="ARBA" id="ARBA00004300"/>
    </source>
</evidence>
<feature type="compositionally biased region" description="Basic and acidic residues" evidence="14">
    <location>
        <begin position="1"/>
        <end position="10"/>
    </location>
</feature>
<keyword evidence="10" id="KW-0206">Cytoskeleton</keyword>
<dbReference type="GO" id="GO:0008568">
    <property type="term" value="F:microtubule severing ATPase activity"/>
    <property type="evidence" value="ECO:0007669"/>
    <property type="project" value="TreeGrafter"/>
</dbReference>
<protein>
    <recommendedName>
        <fullName evidence="13">Fidgetin</fullName>
    </recommendedName>
</protein>
<reference evidence="16 17" key="1">
    <citation type="journal article" date="2018" name="Nat. Ecol. Evol.">
        <title>Shark genomes provide insights into elasmobranch evolution and the origin of vertebrates.</title>
        <authorList>
            <person name="Hara Y"/>
            <person name="Yamaguchi K"/>
            <person name="Onimaru K"/>
            <person name="Kadota M"/>
            <person name="Koyanagi M"/>
            <person name="Keeley SD"/>
            <person name="Tatsumi K"/>
            <person name="Tanaka K"/>
            <person name="Motone F"/>
            <person name="Kageyama Y"/>
            <person name="Nozu R"/>
            <person name="Adachi N"/>
            <person name="Nishimura O"/>
            <person name="Nakagawa R"/>
            <person name="Tanegashima C"/>
            <person name="Kiyatake I"/>
            <person name="Matsumoto R"/>
            <person name="Murakumo K"/>
            <person name="Nishida K"/>
            <person name="Terakita A"/>
            <person name="Kuratani S"/>
            <person name="Sato K"/>
            <person name="Hyodo S Kuraku.S."/>
        </authorList>
    </citation>
    <scope>NUCLEOTIDE SEQUENCE [LARGE SCALE GENOMIC DNA]</scope>
</reference>
<keyword evidence="6" id="KW-0493">Microtubule</keyword>
<dbReference type="AlphaFoldDB" id="A0A401RLK3"/>
<organism evidence="16 17">
    <name type="scientific">Chiloscyllium punctatum</name>
    <name type="common">Brownbanded bambooshark</name>
    <name type="synonym">Hemiscyllium punctatum</name>
    <dbReference type="NCBI Taxonomy" id="137246"/>
    <lineage>
        <taxon>Eukaryota</taxon>
        <taxon>Metazoa</taxon>
        <taxon>Chordata</taxon>
        <taxon>Craniata</taxon>
        <taxon>Vertebrata</taxon>
        <taxon>Chondrichthyes</taxon>
        <taxon>Elasmobranchii</taxon>
        <taxon>Galeomorphii</taxon>
        <taxon>Galeoidea</taxon>
        <taxon>Orectolobiformes</taxon>
        <taxon>Hemiscylliidae</taxon>
        <taxon>Chiloscyllium</taxon>
    </lineage>
</organism>
<evidence type="ECO:0000256" key="1">
    <source>
        <dbReference type="ARBA" id="ARBA00004109"/>
    </source>
</evidence>
<dbReference type="InterPro" id="IPR015415">
    <property type="entry name" value="Spast_Vps4_C"/>
</dbReference>
<evidence type="ECO:0000256" key="7">
    <source>
        <dbReference type="ARBA" id="ARBA00022741"/>
    </source>
</evidence>
<evidence type="ECO:0000256" key="12">
    <source>
        <dbReference type="ARBA" id="ARBA00023306"/>
    </source>
</evidence>
<dbReference type="STRING" id="137246.A0A401RLK3"/>
<dbReference type="Gene3D" id="3.40.50.300">
    <property type="entry name" value="P-loop containing nucleotide triphosphate hydrolases"/>
    <property type="match status" value="1"/>
</dbReference>
<feature type="domain" description="AAA+ ATPase" evidence="15">
    <location>
        <begin position="502"/>
        <end position="638"/>
    </location>
</feature>
<evidence type="ECO:0000256" key="14">
    <source>
        <dbReference type="SAM" id="MobiDB-lite"/>
    </source>
</evidence>